<proteinExistence type="predicted"/>
<reference evidence="1" key="1">
    <citation type="submission" date="2020-11" db="EMBL/GenBank/DDBJ databases">
        <authorList>
            <person name="Tran Van P."/>
        </authorList>
    </citation>
    <scope>NUCLEOTIDE SEQUENCE</scope>
</reference>
<name>A0A7R8VA20_TIMDO</name>
<accession>A0A7R8VA20</accession>
<protein>
    <submittedName>
        <fullName evidence="1">Uncharacterized protein</fullName>
    </submittedName>
</protein>
<gene>
    <name evidence="1" type="ORF">TDIB3V08_LOCUS735</name>
</gene>
<evidence type="ECO:0000313" key="1">
    <source>
        <dbReference type="EMBL" id="CAD7194308.1"/>
    </source>
</evidence>
<dbReference type="AlphaFoldDB" id="A0A7R8VA20"/>
<sequence>MDTNNMRFQQDEGTAHTARISAYSDQLPSSQPPSYVTIQVAHTDIFYSPPNPEKPSPVHPTEIRTSISPYSAVEQLNTTNALANYATEAERDG</sequence>
<organism evidence="1">
    <name type="scientific">Timema douglasi</name>
    <name type="common">Walking stick</name>
    <dbReference type="NCBI Taxonomy" id="61478"/>
    <lineage>
        <taxon>Eukaryota</taxon>
        <taxon>Metazoa</taxon>
        <taxon>Ecdysozoa</taxon>
        <taxon>Arthropoda</taxon>
        <taxon>Hexapoda</taxon>
        <taxon>Insecta</taxon>
        <taxon>Pterygota</taxon>
        <taxon>Neoptera</taxon>
        <taxon>Polyneoptera</taxon>
        <taxon>Phasmatodea</taxon>
        <taxon>Timematodea</taxon>
        <taxon>Timematoidea</taxon>
        <taxon>Timematidae</taxon>
        <taxon>Timema</taxon>
    </lineage>
</organism>
<dbReference type="EMBL" id="OA564439">
    <property type="protein sequence ID" value="CAD7194308.1"/>
    <property type="molecule type" value="Genomic_DNA"/>
</dbReference>